<feature type="domain" description="B box-type" evidence="6">
    <location>
        <begin position="87"/>
        <end position="128"/>
    </location>
</feature>
<dbReference type="PROSITE" id="PS50089">
    <property type="entry name" value="ZF_RING_2"/>
    <property type="match status" value="1"/>
</dbReference>
<dbReference type="InterPro" id="IPR043136">
    <property type="entry name" value="B30.2/SPRY_sf"/>
</dbReference>
<dbReference type="SUPFAM" id="SSF57845">
    <property type="entry name" value="B-box zinc-binding domain"/>
    <property type="match status" value="1"/>
</dbReference>
<dbReference type="InterPro" id="IPR050143">
    <property type="entry name" value="TRIM/RBCC"/>
</dbReference>
<dbReference type="SMART" id="SM00336">
    <property type="entry name" value="BBOX"/>
    <property type="match status" value="1"/>
</dbReference>
<feature type="domain" description="RING-type" evidence="5">
    <location>
        <begin position="11"/>
        <end position="48"/>
    </location>
</feature>
<dbReference type="CDD" id="cd19800">
    <property type="entry name" value="Bbox2_xNF7-like"/>
    <property type="match status" value="1"/>
</dbReference>
<proteinExistence type="predicted"/>
<dbReference type="Pfam" id="PF00643">
    <property type="entry name" value="zf-B_box"/>
    <property type="match status" value="1"/>
</dbReference>
<dbReference type="Proteomes" id="UP000515145">
    <property type="component" value="Chromosome 7"/>
</dbReference>
<protein>
    <submittedName>
        <fullName evidence="8">Nuclear factor 7, ovary-like isoform X2</fullName>
    </submittedName>
</protein>
<dbReference type="SUPFAM" id="SSF49899">
    <property type="entry name" value="Concanavalin A-like lectins/glucanases"/>
    <property type="match status" value="1"/>
</dbReference>
<evidence type="ECO:0000256" key="4">
    <source>
        <dbReference type="PROSITE-ProRule" id="PRU00024"/>
    </source>
</evidence>
<dbReference type="InterPro" id="IPR017907">
    <property type="entry name" value="Znf_RING_CS"/>
</dbReference>
<dbReference type="SMART" id="SM00184">
    <property type="entry name" value="RING"/>
    <property type="match status" value="1"/>
</dbReference>
<dbReference type="GeneID" id="114437985"/>
<dbReference type="Gene3D" id="3.30.40.10">
    <property type="entry name" value="Zinc/RING finger domain, C3HC4 (zinc finger)"/>
    <property type="match status" value="1"/>
</dbReference>
<reference evidence="8" key="1">
    <citation type="submission" date="2025-08" db="UniProtKB">
        <authorList>
            <consortium name="RefSeq"/>
        </authorList>
    </citation>
    <scope>IDENTIFICATION</scope>
</reference>
<dbReference type="PROSITE" id="PS50119">
    <property type="entry name" value="ZF_BBOX"/>
    <property type="match status" value="1"/>
</dbReference>
<evidence type="ECO:0000256" key="3">
    <source>
        <dbReference type="ARBA" id="ARBA00022833"/>
    </source>
</evidence>
<evidence type="ECO:0000259" key="6">
    <source>
        <dbReference type="PROSITE" id="PS50119"/>
    </source>
</evidence>
<name>A0A6P7INH7_9TELE</name>
<dbReference type="InterPro" id="IPR000315">
    <property type="entry name" value="Znf_B-box"/>
</dbReference>
<dbReference type="PANTHER" id="PTHR24103">
    <property type="entry name" value="E3 UBIQUITIN-PROTEIN LIGASE TRIM"/>
    <property type="match status" value="1"/>
</dbReference>
<sequence length="472" mass="53872">MASASYEDLTCSVCLALFTDPVTLLCGHAFCRQCITEVLRSQHECPLCFSSVSAEATSLSTSLILKNLVEKAKGAKKIKKEHNEETQKAELCPEHEEKLKLFCVTDQQLTCIICRDGEKHEGHKFKPIKEAAASLRKELDTFVQHVSDHIKATESQADDQSKEITKSKVRSQQLMAQISSQFEEMHLFLRKREEEIKNDLKLKGEDDVKRMSEMQKAIEAALSESRELEDKATTVLKMTDPERFLKSWTEGNTPKTPVDSLRLRLNELQVVETSLSLEPYESHLQFFVWKEMLQVIQPREDRISLKSNSEGVIILSNDGRSLICNPQIRQDRFPDQGPIFGSGSQDFGYNPVSVYVKTIDAFSVKEFTSGQHYWEIEFGSRDYWKLGVKDNFLTYNNEKYSANGPPITQLAHIKKLQKVGIYLNCSSKNLSFYDADTMTLIHTMICKHMPVSAYVSIKYNQSDCNPVTVCWY</sequence>
<evidence type="ECO:0000313" key="8">
    <source>
        <dbReference type="RefSeq" id="XP_028264782.1"/>
    </source>
</evidence>
<dbReference type="InterPro" id="IPR013083">
    <property type="entry name" value="Znf_RING/FYVE/PHD"/>
</dbReference>
<organism evidence="7 8">
    <name type="scientific">Parambassis ranga</name>
    <name type="common">Indian glassy fish</name>
    <dbReference type="NCBI Taxonomy" id="210632"/>
    <lineage>
        <taxon>Eukaryota</taxon>
        <taxon>Metazoa</taxon>
        <taxon>Chordata</taxon>
        <taxon>Craniata</taxon>
        <taxon>Vertebrata</taxon>
        <taxon>Euteleostomi</taxon>
        <taxon>Actinopterygii</taxon>
        <taxon>Neopterygii</taxon>
        <taxon>Teleostei</taxon>
        <taxon>Neoteleostei</taxon>
        <taxon>Acanthomorphata</taxon>
        <taxon>Ovalentaria</taxon>
        <taxon>Ambassidae</taxon>
        <taxon>Parambassis</taxon>
    </lineage>
</organism>
<keyword evidence="2 4" id="KW-0863">Zinc-finger</keyword>
<dbReference type="SUPFAM" id="SSF57850">
    <property type="entry name" value="RING/U-box"/>
    <property type="match status" value="1"/>
</dbReference>
<dbReference type="AlphaFoldDB" id="A0A6P7INH7"/>
<accession>A0A6P7INH7</accession>
<dbReference type="InterPro" id="IPR013320">
    <property type="entry name" value="ConA-like_dom_sf"/>
</dbReference>
<evidence type="ECO:0000256" key="1">
    <source>
        <dbReference type="ARBA" id="ARBA00022723"/>
    </source>
</evidence>
<dbReference type="PROSITE" id="PS00518">
    <property type="entry name" value="ZF_RING_1"/>
    <property type="match status" value="1"/>
</dbReference>
<dbReference type="InterPro" id="IPR001841">
    <property type="entry name" value="Znf_RING"/>
</dbReference>
<keyword evidence="7" id="KW-1185">Reference proteome</keyword>
<evidence type="ECO:0000259" key="5">
    <source>
        <dbReference type="PROSITE" id="PS50089"/>
    </source>
</evidence>
<dbReference type="Gene3D" id="2.60.120.920">
    <property type="match status" value="2"/>
</dbReference>
<dbReference type="GO" id="GO:0008270">
    <property type="term" value="F:zinc ion binding"/>
    <property type="evidence" value="ECO:0007669"/>
    <property type="project" value="UniProtKB-KW"/>
</dbReference>
<evidence type="ECO:0000256" key="2">
    <source>
        <dbReference type="ARBA" id="ARBA00022771"/>
    </source>
</evidence>
<keyword evidence="3" id="KW-0862">Zinc</keyword>
<dbReference type="Gene3D" id="3.30.160.60">
    <property type="entry name" value="Classic Zinc Finger"/>
    <property type="match status" value="1"/>
</dbReference>
<dbReference type="Pfam" id="PF13923">
    <property type="entry name" value="zf-C3HC4_2"/>
    <property type="match status" value="1"/>
</dbReference>
<keyword evidence="1" id="KW-0479">Metal-binding</keyword>
<gene>
    <name evidence="8" type="primary">LOC114437985</name>
</gene>
<dbReference type="RefSeq" id="XP_028264782.1">
    <property type="nucleotide sequence ID" value="XM_028408981.1"/>
</dbReference>
<evidence type="ECO:0000313" key="7">
    <source>
        <dbReference type="Proteomes" id="UP000515145"/>
    </source>
</evidence>